<dbReference type="Pfam" id="PF16178">
    <property type="entry name" value="Anoct_dimer"/>
    <property type="match status" value="1"/>
</dbReference>
<evidence type="ECO:0000259" key="2">
    <source>
        <dbReference type="Pfam" id="PF16178"/>
    </source>
</evidence>
<evidence type="ECO:0000313" key="5">
    <source>
        <dbReference type="RefSeq" id="XP_038854461.1"/>
    </source>
</evidence>
<evidence type="ECO:0000313" key="4">
    <source>
        <dbReference type="Proteomes" id="UP000808372"/>
    </source>
</evidence>
<proteinExistence type="predicted"/>
<protein>
    <submittedName>
        <fullName evidence="5">Alpha-mannosidase 2C1-like</fullName>
    </submittedName>
</protein>
<gene>
    <name evidence="5" type="primary">LOC120051638</name>
</gene>
<dbReference type="InterPro" id="IPR032394">
    <property type="entry name" value="Anoct_dimer"/>
</dbReference>
<dbReference type="GO" id="GO:0009313">
    <property type="term" value="P:oligosaccharide catabolic process"/>
    <property type="evidence" value="ECO:0007669"/>
    <property type="project" value="TreeGrafter"/>
</dbReference>
<evidence type="ECO:0000259" key="3">
    <source>
        <dbReference type="Pfam" id="PF22907"/>
    </source>
</evidence>
<feature type="domain" description="Alpha-mannosidase Ams1-like N-terminal" evidence="3">
    <location>
        <begin position="49"/>
        <end position="148"/>
    </location>
</feature>
<dbReference type="PANTHER" id="PTHR46017:SF1">
    <property type="entry name" value="ALPHA-MANNOSIDASE 2C1"/>
    <property type="match status" value="1"/>
</dbReference>
<dbReference type="AlphaFoldDB" id="A0A8U0UJZ6"/>
<sequence>MYHQPVLKNRRTLLERAEKFISEIYFTDCNLRGRLYGDTCPLESISSSLSQQRIPFLEAVKQNFQPYQVGETFGPTWWTCWFKVSLRIPDSWRGKQVHLSWESDGEAMVWRDEQPVQGLTKEGEKTSYILTECLKDDDPHRLVGSTSCLEDDDPHRMMITQEPTIELGKGTFFADGQRKVDYILCYHYKKRRISLHRLSLTSQASNGSLPLPSMLRRDTQPELEAGLPEGEESHLSEEEKAMMREEFESGLLEQGLQLERDKEHPLRPHGSVVAPFSPPGL</sequence>
<dbReference type="GeneID" id="120051638"/>
<dbReference type="RefSeq" id="XP_038854461.1">
    <property type="nucleotide sequence ID" value="XM_038998533.1"/>
</dbReference>
<dbReference type="PANTHER" id="PTHR46017">
    <property type="entry name" value="ALPHA-MANNOSIDASE 2C1"/>
    <property type="match status" value="1"/>
</dbReference>
<reference evidence="5" key="1">
    <citation type="submission" date="2025-08" db="UniProtKB">
        <authorList>
            <consortium name="RefSeq"/>
        </authorList>
    </citation>
    <scope>IDENTIFICATION</scope>
    <source>
        <tissue evidence="5">White muscle</tissue>
    </source>
</reference>
<dbReference type="GO" id="GO:0046983">
    <property type="term" value="F:protein dimerization activity"/>
    <property type="evidence" value="ECO:0007669"/>
    <property type="project" value="InterPro"/>
</dbReference>
<dbReference type="KEGG" id="snh:120051638"/>
<dbReference type="InterPro" id="IPR054723">
    <property type="entry name" value="Ams1-like_N"/>
</dbReference>
<name>A0A8U0UJZ6_SALNM</name>
<evidence type="ECO:0000256" key="1">
    <source>
        <dbReference type="SAM" id="MobiDB-lite"/>
    </source>
</evidence>
<keyword evidence="4" id="KW-1185">Reference proteome</keyword>
<feature type="compositionally biased region" description="Basic and acidic residues" evidence="1">
    <location>
        <begin position="231"/>
        <end position="247"/>
    </location>
</feature>
<dbReference type="Pfam" id="PF22907">
    <property type="entry name" value="Ams1-like_1st"/>
    <property type="match status" value="1"/>
</dbReference>
<accession>A0A8U0UJZ6</accession>
<feature type="domain" description="Anoctamin dimerisation" evidence="2">
    <location>
        <begin position="172"/>
        <end position="264"/>
    </location>
</feature>
<feature type="region of interest" description="Disordered" evidence="1">
    <location>
        <begin position="224"/>
        <end position="281"/>
    </location>
</feature>
<organism evidence="4 5">
    <name type="scientific">Salvelinus namaycush</name>
    <name type="common">Lake trout</name>
    <name type="synonym">Salmo namaycush</name>
    <dbReference type="NCBI Taxonomy" id="8040"/>
    <lineage>
        <taxon>Eukaryota</taxon>
        <taxon>Metazoa</taxon>
        <taxon>Chordata</taxon>
        <taxon>Craniata</taxon>
        <taxon>Vertebrata</taxon>
        <taxon>Euteleostomi</taxon>
        <taxon>Actinopterygii</taxon>
        <taxon>Neopterygii</taxon>
        <taxon>Teleostei</taxon>
        <taxon>Protacanthopterygii</taxon>
        <taxon>Salmoniformes</taxon>
        <taxon>Salmonidae</taxon>
        <taxon>Salmoninae</taxon>
        <taxon>Salvelinus</taxon>
    </lineage>
</organism>
<dbReference type="Proteomes" id="UP000808372">
    <property type="component" value="Chromosome 8"/>
</dbReference>
<dbReference type="GO" id="GO:0004559">
    <property type="term" value="F:alpha-mannosidase activity"/>
    <property type="evidence" value="ECO:0007669"/>
    <property type="project" value="TreeGrafter"/>
</dbReference>